<gene>
    <name evidence="2" type="ORF">DFP72DRAFT_846710</name>
</gene>
<evidence type="ECO:0000313" key="2">
    <source>
        <dbReference type="EMBL" id="KAF6756397.1"/>
    </source>
</evidence>
<evidence type="ECO:0000313" key="3">
    <source>
        <dbReference type="Proteomes" id="UP000521943"/>
    </source>
</evidence>
<name>A0A8H6I1W0_9AGAR</name>
<dbReference type="CDD" id="cd21037">
    <property type="entry name" value="MLKL_NTD"/>
    <property type="match status" value="1"/>
</dbReference>
<dbReference type="Proteomes" id="UP000521943">
    <property type="component" value="Unassembled WGS sequence"/>
</dbReference>
<dbReference type="EMBL" id="JACGCI010000026">
    <property type="protein sequence ID" value="KAF6756397.1"/>
    <property type="molecule type" value="Genomic_DNA"/>
</dbReference>
<proteinExistence type="predicted"/>
<dbReference type="AlphaFoldDB" id="A0A8H6I1W0"/>
<reference evidence="2 3" key="1">
    <citation type="submission" date="2020-07" db="EMBL/GenBank/DDBJ databases">
        <title>Comparative genomics of pyrophilous fungi reveals a link between fire events and developmental genes.</title>
        <authorList>
            <consortium name="DOE Joint Genome Institute"/>
            <person name="Steindorff A.S."/>
            <person name="Carver A."/>
            <person name="Calhoun S."/>
            <person name="Stillman K."/>
            <person name="Liu H."/>
            <person name="Lipzen A."/>
            <person name="Pangilinan J."/>
            <person name="Labutti K."/>
            <person name="Bruns T.D."/>
            <person name="Grigoriev I.V."/>
        </authorList>
    </citation>
    <scope>NUCLEOTIDE SEQUENCE [LARGE SCALE GENOMIC DNA]</scope>
    <source>
        <strain evidence="2 3">CBS 144469</strain>
    </source>
</reference>
<protein>
    <submittedName>
        <fullName evidence="2">Uncharacterized protein</fullName>
    </submittedName>
</protein>
<evidence type="ECO:0000256" key="1">
    <source>
        <dbReference type="SAM" id="MobiDB-lite"/>
    </source>
</evidence>
<keyword evidence="3" id="KW-1185">Reference proteome</keyword>
<accession>A0A8H6I1W0</accession>
<feature type="region of interest" description="Disordered" evidence="1">
    <location>
        <begin position="1"/>
        <end position="43"/>
    </location>
</feature>
<comment type="caution">
    <text evidence="2">The sequence shown here is derived from an EMBL/GenBank/DDBJ whole genome shotgun (WGS) entry which is preliminary data.</text>
</comment>
<dbReference type="OrthoDB" id="3025234at2759"/>
<organism evidence="2 3">
    <name type="scientific">Ephemerocybe angulata</name>
    <dbReference type="NCBI Taxonomy" id="980116"/>
    <lineage>
        <taxon>Eukaryota</taxon>
        <taxon>Fungi</taxon>
        <taxon>Dikarya</taxon>
        <taxon>Basidiomycota</taxon>
        <taxon>Agaricomycotina</taxon>
        <taxon>Agaricomycetes</taxon>
        <taxon>Agaricomycetidae</taxon>
        <taxon>Agaricales</taxon>
        <taxon>Agaricineae</taxon>
        <taxon>Psathyrellaceae</taxon>
        <taxon>Ephemerocybe</taxon>
    </lineage>
</organism>
<dbReference type="InterPro" id="IPR059179">
    <property type="entry name" value="MLKL-like_MCAfunc"/>
</dbReference>
<sequence>MASRSGSPKPRKRDKFMQAIGLDRFSRRSASPSPRGSKNKTRNKLFEGVKTALETVVTVADAFPPLKSTAAGLLVLLKAIDDYGENRKEFTRLSERLKVLSEIMVSFPAEFPDEVGDRFSGLASIVEESQKILEERLDPKRSKIERFILSPRDKEEVLKITQEISFAIEIAMSWKESVG</sequence>